<evidence type="ECO:0000313" key="2">
    <source>
        <dbReference type="Proteomes" id="UP000053586"/>
    </source>
</evidence>
<dbReference type="InterPro" id="IPR021866">
    <property type="entry name" value="SpoIIAA-like"/>
</dbReference>
<name>H5TCN5_9ALTE</name>
<comment type="caution">
    <text evidence="1">The sequence shown here is derived from an EMBL/GenBank/DDBJ whole genome shotgun (WGS) entry which is preliminary data.</text>
</comment>
<dbReference type="Pfam" id="PF11964">
    <property type="entry name" value="SpoIIAA-like"/>
    <property type="match status" value="1"/>
</dbReference>
<dbReference type="STRING" id="56804.BAE46_07130"/>
<sequence>MFARFHREKAPLIVIEFTGEKANAQNFAVYLKGLEENYAGKEDIALVFDARNALDLNPVYQLKQAKWLRQNKDVVERYCQGIAYVIPNAFLRNMLALVFKIQPSPVQFKVFETLEDAYAWANAQLKD</sequence>
<dbReference type="EMBL" id="BAET01000020">
    <property type="protein sequence ID" value="GAB56062.1"/>
    <property type="molecule type" value="Genomic_DNA"/>
</dbReference>
<gene>
    <name evidence="1" type="ORF">GPUN_1947</name>
</gene>
<accession>H5TCN5</accession>
<protein>
    <recommendedName>
        <fullName evidence="3">STAS/SEC14 domain-containing protein</fullName>
    </recommendedName>
</protein>
<evidence type="ECO:0008006" key="3">
    <source>
        <dbReference type="Google" id="ProtNLM"/>
    </source>
</evidence>
<keyword evidence="2" id="KW-1185">Reference proteome</keyword>
<proteinExistence type="predicted"/>
<dbReference type="RefSeq" id="WP_006005808.1">
    <property type="nucleotide sequence ID" value="NZ_BAET01000020.1"/>
</dbReference>
<organism evidence="1 2">
    <name type="scientific">Glaciecola punicea ACAM 611</name>
    <dbReference type="NCBI Taxonomy" id="1121923"/>
    <lineage>
        <taxon>Bacteria</taxon>
        <taxon>Pseudomonadati</taxon>
        <taxon>Pseudomonadota</taxon>
        <taxon>Gammaproteobacteria</taxon>
        <taxon>Alteromonadales</taxon>
        <taxon>Alteromonadaceae</taxon>
        <taxon>Glaciecola</taxon>
    </lineage>
</organism>
<reference evidence="1 2" key="2">
    <citation type="journal article" date="2017" name="Antonie Van Leeuwenhoek">
        <title>Rhizobium rhizosphaerae sp. nov., a novel species isolated from rice rhizosphere.</title>
        <authorList>
            <person name="Zhao J.J."/>
            <person name="Zhang J."/>
            <person name="Zhang R.J."/>
            <person name="Zhang C.W."/>
            <person name="Yin H.Q."/>
            <person name="Zhang X.X."/>
        </authorList>
    </citation>
    <scope>NUCLEOTIDE SEQUENCE [LARGE SCALE GENOMIC DNA]</scope>
    <source>
        <strain evidence="1 2">ACAM 611</strain>
    </source>
</reference>
<dbReference type="AlphaFoldDB" id="H5TCN5"/>
<dbReference type="OrthoDB" id="6322581at2"/>
<dbReference type="eggNOG" id="ENOG5032R0G">
    <property type="taxonomic scope" value="Bacteria"/>
</dbReference>
<reference evidence="1 2" key="1">
    <citation type="journal article" date="2012" name="J. Bacteriol.">
        <title>Genome sequence of proteorhodopsin-containing sea ice bacterium Glaciecola punicea ACAM 611T.</title>
        <authorList>
            <person name="Qin Q.-L."/>
            <person name="Xie B.-B."/>
            <person name="Shu Y.-L."/>
            <person name="Rong J.-C."/>
            <person name="Zhao D.-L."/>
            <person name="Zhang X.-Y."/>
            <person name="Chen X.-L."/>
            <person name="Zhou B.-C."/>
            <person name="Zhanga Y.-Z."/>
        </authorList>
    </citation>
    <scope>NUCLEOTIDE SEQUENCE [LARGE SCALE GENOMIC DNA]</scope>
    <source>
        <strain evidence="1 2">ACAM 611</strain>
    </source>
</reference>
<evidence type="ECO:0000313" key="1">
    <source>
        <dbReference type="EMBL" id="GAB56062.1"/>
    </source>
</evidence>
<dbReference type="Proteomes" id="UP000053586">
    <property type="component" value="Unassembled WGS sequence"/>
</dbReference>